<organism evidence="1 2">
    <name type="scientific">Aetokthonos hydrillicola Thurmond2011</name>
    <dbReference type="NCBI Taxonomy" id="2712845"/>
    <lineage>
        <taxon>Bacteria</taxon>
        <taxon>Bacillati</taxon>
        <taxon>Cyanobacteriota</taxon>
        <taxon>Cyanophyceae</taxon>
        <taxon>Nostocales</taxon>
        <taxon>Hapalosiphonaceae</taxon>
        <taxon>Aetokthonos</taxon>
    </lineage>
</organism>
<proteinExistence type="predicted"/>
<reference evidence="2" key="1">
    <citation type="journal article" date="2021" name="Science">
        <title>Hunting the eagle killer: A cyanobacterial neurotoxin causes vacuolar myelinopathy.</title>
        <authorList>
            <person name="Breinlinger S."/>
            <person name="Phillips T.J."/>
            <person name="Haram B.N."/>
            <person name="Mares J."/>
            <person name="Martinez Yerena J.A."/>
            <person name="Hrouzek P."/>
            <person name="Sobotka R."/>
            <person name="Henderson W.M."/>
            <person name="Schmieder P."/>
            <person name="Williams S.M."/>
            <person name="Lauderdale J.D."/>
            <person name="Wilde H.D."/>
            <person name="Gerrin W."/>
            <person name="Kust A."/>
            <person name="Washington J.W."/>
            <person name="Wagner C."/>
            <person name="Geier B."/>
            <person name="Liebeke M."/>
            <person name="Enke H."/>
            <person name="Niedermeyer T.H.J."/>
            <person name="Wilde S.B."/>
        </authorList>
    </citation>
    <scope>NUCLEOTIDE SEQUENCE [LARGE SCALE GENOMIC DNA]</scope>
    <source>
        <strain evidence="2">Thurmond2011</strain>
    </source>
</reference>
<accession>A0AAP5I8E9</accession>
<evidence type="ECO:0000313" key="2">
    <source>
        <dbReference type="Proteomes" id="UP000667802"/>
    </source>
</evidence>
<name>A0AAP5I8E9_9CYAN</name>
<protein>
    <submittedName>
        <fullName evidence="1">Uncharacterized protein</fullName>
    </submittedName>
</protein>
<dbReference type="Proteomes" id="UP000667802">
    <property type="component" value="Unassembled WGS sequence"/>
</dbReference>
<keyword evidence="2" id="KW-1185">Reference proteome</keyword>
<gene>
    <name evidence="1" type="ORF">G7B40_018795</name>
</gene>
<evidence type="ECO:0000313" key="1">
    <source>
        <dbReference type="EMBL" id="MDR9896594.1"/>
    </source>
</evidence>
<dbReference type="AlphaFoldDB" id="A0AAP5I8E9"/>
<dbReference type="EMBL" id="JAALHA020000008">
    <property type="protein sequence ID" value="MDR9896594.1"/>
    <property type="molecule type" value="Genomic_DNA"/>
</dbReference>
<comment type="caution">
    <text evidence="1">The sequence shown here is derived from an EMBL/GenBank/DDBJ whole genome shotgun (WGS) entry which is preliminary data.</text>
</comment>
<sequence length="49" mass="5228">MGNFVEGLSYSFKPCGIGKIHSLPIVNIELAKTVKQVAPSFSTTFDAIA</sequence>